<dbReference type="Gene3D" id="2.60.40.10">
    <property type="entry name" value="Immunoglobulins"/>
    <property type="match status" value="2"/>
</dbReference>
<evidence type="ECO:0000313" key="6">
    <source>
        <dbReference type="Proteomes" id="UP000008143"/>
    </source>
</evidence>
<evidence type="ECO:0000256" key="1">
    <source>
        <dbReference type="ARBA" id="ARBA00022729"/>
    </source>
</evidence>
<organism evidence="6 7">
    <name type="scientific">Xenopus tropicalis</name>
    <name type="common">Western clawed frog</name>
    <name type="synonym">Silurana tropicalis</name>
    <dbReference type="NCBI Taxonomy" id="8364"/>
    <lineage>
        <taxon>Eukaryota</taxon>
        <taxon>Metazoa</taxon>
        <taxon>Chordata</taxon>
        <taxon>Craniata</taxon>
        <taxon>Vertebrata</taxon>
        <taxon>Euteleostomi</taxon>
        <taxon>Amphibia</taxon>
        <taxon>Batrachia</taxon>
        <taxon>Anura</taxon>
        <taxon>Pipoidea</taxon>
        <taxon>Pipidae</taxon>
        <taxon>Xenopodinae</taxon>
        <taxon>Xenopus</taxon>
        <taxon>Silurana</taxon>
    </lineage>
</organism>
<sequence>MCCERCNARSPCISEMVCSSVLLPVWLLVSTALLYLPHCSTSDSQWVAVSSYIEVCGFTCNEFGVYQLDRSPPAPILELVCPDKSARPHVRIYNPYTERVFVNETSGCCLIRNAQRSDTGDYVLEWTGKNKWIRTAKCQVIDPVCVTNISARHNGENVSVSVSYSGEEATVVWAWNGGALPERHQLSDSNKTLTVPSTDTGTFTALVSNPVSHSSAHYNLTLPGTVALWAPIFGTKTLLVAVSSDIELCGLTCAQYGIYTLDRLPDVPILDFVCTDASYKIYGAYRERLHLNVSSGCCTITAAQKSDRSEYELKFLGMDKKLRLVQRTQCWIMDPVCVTNISARHNGENVSVSVSYSGEEATVVWAWNGGALPERHQLSDSNKTLTVPSTDTGTFTVLVSNPVSHSSAHYNLTLTEEELWSCAGMIFGIISVLLSCVALGVVYRTLMKKKQEMNRSKYLQGM</sequence>
<dbReference type="SUPFAM" id="SSF48726">
    <property type="entry name" value="Immunoglobulin"/>
    <property type="match status" value="2"/>
</dbReference>
<dbReference type="RefSeq" id="XP_031747523.1">
    <property type="nucleotide sequence ID" value="XM_031891663.1"/>
</dbReference>
<reference evidence="7" key="1">
    <citation type="submission" date="2025-08" db="UniProtKB">
        <authorList>
            <consortium name="RefSeq"/>
        </authorList>
    </citation>
    <scope>IDENTIFICATION</scope>
    <source>
        <strain evidence="7">Nigerian</strain>
        <tissue evidence="7">Liver and blood</tissue>
    </source>
</reference>
<feature type="domain" description="Ig-like" evidence="5">
    <location>
        <begin position="143"/>
        <end position="221"/>
    </location>
</feature>
<evidence type="ECO:0000256" key="2">
    <source>
        <dbReference type="ARBA" id="ARBA00023180"/>
    </source>
</evidence>
<keyword evidence="4" id="KW-1133">Transmembrane helix</keyword>
<dbReference type="PANTHER" id="PTHR44427:SF1">
    <property type="entry name" value="CARCINOEMBRYONIC ANTIGEN-RELATED CELL ADHESION MOLECULE 1"/>
    <property type="match status" value="1"/>
</dbReference>
<dbReference type="KEGG" id="xtr:100495876"/>
<keyword evidence="4" id="KW-0472">Membrane</keyword>
<dbReference type="AGR" id="Xenbase:XB-GENE-29082847"/>
<evidence type="ECO:0000313" key="7">
    <source>
        <dbReference type="RefSeq" id="XP_031747523.1"/>
    </source>
</evidence>
<accession>A0A8J1IPL1</accession>
<keyword evidence="2" id="KW-0325">Glycoprotein</keyword>
<name>A0A8J1IPL1_XENTR</name>
<feature type="domain" description="Ig-like" evidence="5">
    <location>
        <begin position="335"/>
        <end position="415"/>
    </location>
</feature>
<dbReference type="GeneID" id="100495876"/>
<dbReference type="InterPro" id="IPR036179">
    <property type="entry name" value="Ig-like_dom_sf"/>
</dbReference>
<dbReference type="AlphaFoldDB" id="A0A8J1IPL1"/>
<evidence type="ECO:0000256" key="4">
    <source>
        <dbReference type="SAM" id="Phobius"/>
    </source>
</evidence>
<protein>
    <submittedName>
        <fullName evidence="7">Uncharacterized protein LOC100495876</fullName>
    </submittedName>
</protein>
<dbReference type="PANTHER" id="PTHR44427">
    <property type="entry name" value="CARCINOEMBRYONIC ANTIGEN-RELATED CELL ADHESION MOLECULE 19"/>
    <property type="match status" value="1"/>
</dbReference>
<dbReference type="InterPro" id="IPR007110">
    <property type="entry name" value="Ig-like_dom"/>
</dbReference>
<feature type="transmembrane region" description="Helical" evidence="4">
    <location>
        <begin position="12"/>
        <end position="36"/>
    </location>
</feature>
<dbReference type="Proteomes" id="UP000008143">
    <property type="component" value="Chromosome 8"/>
</dbReference>
<proteinExistence type="predicted"/>
<dbReference type="Xenbase" id="XB-GENE-29082847">
    <property type="gene designation" value="LOC100495876"/>
</dbReference>
<keyword evidence="6" id="KW-1185">Reference proteome</keyword>
<dbReference type="PROSITE" id="PS50835">
    <property type="entry name" value="IG_LIKE"/>
    <property type="match status" value="2"/>
</dbReference>
<evidence type="ECO:0000259" key="5">
    <source>
        <dbReference type="PROSITE" id="PS50835"/>
    </source>
</evidence>
<dbReference type="InterPro" id="IPR050831">
    <property type="entry name" value="CEA_cell_adhesion"/>
</dbReference>
<evidence type="ECO:0000256" key="3">
    <source>
        <dbReference type="ARBA" id="ARBA00023319"/>
    </source>
</evidence>
<keyword evidence="3" id="KW-0393">Immunoglobulin domain</keyword>
<evidence type="ECO:0000313" key="8">
    <source>
        <dbReference type="Xenbase" id="XB-GENE-29082847"/>
    </source>
</evidence>
<dbReference type="InterPro" id="IPR013783">
    <property type="entry name" value="Ig-like_fold"/>
</dbReference>
<keyword evidence="4" id="KW-0812">Transmembrane</keyword>
<gene>
    <name evidence="7 8" type="primary">LOC100495876</name>
</gene>
<dbReference type="OMA" id="CCTIINA"/>
<keyword evidence="1" id="KW-0732">Signal</keyword>
<feature type="transmembrane region" description="Helical" evidence="4">
    <location>
        <begin position="425"/>
        <end position="446"/>
    </location>
</feature>